<dbReference type="STRING" id="758803.SAMN05421803_12256"/>
<keyword evidence="2" id="KW-0812">Transmembrane</keyword>
<evidence type="ECO:0000256" key="1">
    <source>
        <dbReference type="SAM" id="MobiDB-lite"/>
    </source>
</evidence>
<dbReference type="Proteomes" id="UP000184452">
    <property type="component" value="Unassembled WGS sequence"/>
</dbReference>
<keyword evidence="2" id="KW-0472">Membrane</keyword>
<keyword evidence="4" id="KW-1185">Reference proteome</keyword>
<name>A0A1M6T675_9ACTN</name>
<evidence type="ECO:0000313" key="4">
    <source>
        <dbReference type="Proteomes" id="UP000184452"/>
    </source>
</evidence>
<organism evidence="3 4">
    <name type="scientific">Nocardiopsis flavescens</name>
    <dbReference type="NCBI Taxonomy" id="758803"/>
    <lineage>
        <taxon>Bacteria</taxon>
        <taxon>Bacillati</taxon>
        <taxon>Actinomycetota</taxon>
        <taxon>Actinomycetes</taxon>
        <taxon>Streptosporangiales</taxon>
        <taxon>Nocardiopsidaceae</taxon>
        <taxon>Nocardiopsis</taxon>
    </lineage>
</organism>
<feature type="region of interest" description="Disordered" evidence="1">
    <location>
        <begin position="85"/>
        <end position="106"/>
    </location>
</feature>
<evidence type="ECO:0008006" key="5">
    <source>
        <dbReference type="Google" id="ProtNLM"/>
    </source>
</evidence>
<evidence type="ECO:0000313" key="3">
    <source>
        <dbReference type="EMBL" id="SHK52414.1"/>
    </source>
</evidence>
<keyword evidence="2" id="KW-1133">Transmembrane helix</keyword>
<feature type="transmembrane region" description="Helical" evidence="2">
    <location>
        <begin position="210"/>
        <end position="230"/>
    </location>
</feature>
<reference evidence="3 4" key="1">
    <citation type="submission" date="2016-11" db="EMBL/GenBank/DDBJ databases">
        <authorList>
            <person name="Jaros S."/>
            <person name="Januszkiewicz K."/>
            <person name="Wedrychowicz H."/>
        </authorList>
    </citation>
    <scope>NUCLEOTIDE SEQUENCE [LARGE SCALE GENOMIC DNA]</scope>
    <source>
        <strain evidence="3 4">CGMCC 4.5723</strain>
    </source>
</reference>
<feature type="transmembrane region" description="Helical" evidence="2">
    <location>
        <begin position="28"/>
        <end position="51"/>
    </location>
</feature>
<accession>A0A1M6T675</accession>
<dbReference type="AlphaFoldDB" id="A0A1M6T675"/>
<feature type="transmembrane region" description="Helical" evidence="2">
    <location>
        <begin position="125"/>
        <end position="145"/>
    </location>
</feature>
<feature type="transmembrane region" description="Helical" evidence="2">
    <location>
        <begin position="251"/>
        <end position="274"/>
    </location>
</feature>
<dbReference type="EMBL" id="FQZK01000022">
    <property type="protein sequence ID" value="SHK52414.1"/>
    <property type="molecule type" value="Genomic_DNA"/>
</dbReference>
<dbReference type="RefSeq" id="WP_143173480.1">
    <property type="nucleotide sequence ID" value="NZ_FQZK01000022.1"/>
</dbReference>
<proteinExistence type="predicted"/>
<feature type="region of interest" description="Disordered" evidence="1">
    <location>
        <begin position="1"/>
        <end position="22"/>
    </location>
</feature>
<gene>
    <name evidence="3" type="ORF">SAMN05421803_12256</name>
</gene>
<protein>
    <recommendedName>
        <fullName evidence="5">DUF3592 domain-containing protein</fullName>
    </recommendedName>
</protein>
<sequence length="357" mass="36806">MNRSPRAPEEGPLGTPLPSETGPKPGAAFVRVAVLMPFFGFAAALLLSFGVGDALTRLDYATGSATAPGTVLEVDRGRPVVAFTTPDGTGVVTAARGGHPRGGPPDVTVRYLPDRPEEAMVDGAFWMPPVLLAVPLLPVAVLLVLRHPSGPRALLYRARVRARADGRPPQGPLNLPVALRLVSGGVVTVSAAALLTASLAAFGAWDGSDLFPALGLLGAALLPVGLELLFRGALRYLERAPAAREPVPPKLFGSGVYPALLGAVAVAAPIALLVSVSMARDVDTPEQGTATVVAAGCGDAVGEARGCRDLVALEYEVDGLTYTQTADDLGIDFAPGDRARVAWDADDPSLVRVEGVR</sequence>
<evidence type="ECO:0000256" key="2">
    <source>
        <dbReference type="SAM" id="Phobius"/>
    </source>
</evidence>
<feature type="transmembrane region" description="Helical" evidence="2">
    <location>
        <begin position="177"/>
        <end position="204"/>
    </location>
</feature>